<evidence type="ECO:0000313" key="1">
    <source>
        <dbReference type="EMBL" id="MDC0828346.1"/>
    </source>
</evidence>
<evidence type="ECO:0000313" key="2">
    <source>
        <dbReference type="Proteomes" id="UP001220658"/>
    </source>
</evidence>
<protein>
    <submittedName>
        <fullName evidence="1">Uncharacterized protein</fullName>
    </submittedName>
</protein>
<comment type="caution">
    <text evidence="1">The sequence shown here is derived from an EMBL/GenBank/DDBJ whole genome shotgun (WGS) entry which is preliminary data.</text>
</comment>
<gene>
    <name evidence="1" type="ORF">POG00_06415</name>
</gene>
<proteinExistence type="predicted"/>
<name>A0AAW6FRJ8_9FIRM</name>
<dbReference type="EMBL" id="JAQNCK010000015">
    <property type="protein sequence ID" value="MDC0828346.1"/>
    <property type="molecule type" value="Genomic_DNA"/>
</dbReference>
<reference evidence="1" key="1">
    <citation type="submission" date="2023-01" db="EMBL/GenBank/DDBJ databases">
        <title>Human gut microbiome strain richness.</title>
        <authorList>
            <person name="Chen-Liaw A."/>
        </authorList>
    </citation>
    <scope>NUCLEOTIDE SEQUENCE</scope>
    <source>
        <strain evidence="1">D55st1_G4_D55t1_190419</strain>
    </source>
</reference>
<dbReference type="Proteomes" id="UP001220658">
    <property type="component" value="Unassembled WGS sequence"/>
</dbReference>
<accession>A0AAW6FRJ8</accession>
<dbReference type="RefSeq" id="WP_195191413.1">
    <property type="nucleotide sequence ID" value="NZ_JADMUL010000019.1"/>
</dbReference>
<dbReference type="AlphaFoldDB" id="A0AAW6FRJ8"/>
<organism evidence="1 2">
    <name type="scientific">Faecalitalea cylindroides</name>
    <dbReference type="NCBI Taxonomy" id="39483"/>
    <lineage>
        <taxon>Bacteria</taxon>
        <taxon>Bacillati</taxon>
        <taxon>Bacillota</taxon>
        <taxon>Erysipelotrichia</taxon>
        <taxon>Erysipelotrichales</taxon>
        <taxon>Erysipelotrichaceae</taxon>
        <taxon>Faecalitalea</taxon>
    </lineage>
</organism>
<sequence length="76" mass="8925">MKNMNLKQYEEFQQYINKPVKVTCSDGTVDIGIFWESTTWGDPDETEELELFHKDEGFVRTIPLQKVEKIELLSTL</sequence>